<dbReference type="PANTHER" id="PTHR43173:SF19">
    <property type="entry name" value="AARF DOMAIN-CONTAINING PROTEIN KINASE 1"/>
    <property type="match status" value="1"/>
</dbReference>
<dbReference type="SUPFAM" id="SSF56112">
    <property type="entry name" value="Protein kinase-like (PK-like)"/>
    <property type="match status" value="1"/>
</dbReference>
<dbReference type="Pfam" id="PF03109">
    <property type="entry name" value="ABC1"/>
    <property type="match status" value="1"/>
</dbReference>
<evidence type="ECO:0000313" key="4">
    <source>
        <dbReference type="EMBL" id="KAL3799460.1"/>
    </source>
</evidence>
<dbReference type="PANTHER" id="PTHR43173">
    <property type="entry name" value="ABC1 FAMILY PROTEIN"/>
    <property type="match status" value="1"/>
</dbReference>
<sequence length="630" mass="71004">MYYLRSYELTQCSTTENVSNFNLSSTQLSTPLISIESVANEIKQCCSLIVPTFEALQRAARLISTAAIMAADYRMNAMHRQYPNLAVSQLYKWTFQSSDSEYQEHESQYHELENAIARLEKDLERAQHEYVSSDRKSNGEEPILERTVSKRAQKETMLSIASDLADAQEALTLLHKNGGSANNVHQRNAVRLLNLCRTNGGVYVKVGQHLANLDLLLPEEYIQTLSSLFDDAPASTYSDVCEVVKEELGLPPEDLFNDFSTEPFASASLAQVHTAKCKTTGKKLAIKVQHKGLRDTSKGDLLAMATVVRVADKLFDEFNFGWICEELTPQLPKELDFINEGKNAEVAAAHLSKTGLDCVVPRVLWKFTNHRVLTMEFEEGFRATDVDRMEKAGIKRGDVAKLISSVFNSQIFQNGFVHCDPHEANVLLREHPRKSGKPQIVLVDHGLYKKLDADFREAYARLWKGILVADIEGIKTACKSLGVTKMYPLLAAMLTSRPFDEVIERSQTRSFDASQISGSDKSGGDKAVIRGYAQRYIKEIISMLDIVPRQMLLIFKMNDCLRHVDHALGSPANTLVVAGKYASQHVLECDQRTNGACRFTDMFRSWISYIHVMIRIKTYELWSRTMISVY</sequence>
<proteinExistence type="inferred from homology"/>
<feature type="domain" description="ABC1 atypical kinase-like" evidence="3">
    <location>
        <begin position="228"/>
        <end position="476"/>
    </location>
</feature>
<dbReference type="CDD" id="cd13969">
    <property type="entry name" value="ADCK1-like"/>
    <property type="match status" value="1"/>
</dbReference>
<evidence type="ECO:0000313" key="5">
    <source>
        <dbReference type="Proteomes" id="UP001516023"/>
    </source>
</evidence>
<dbReference type="InterPro" id="IPR004147">
    <property type="entry name" value="ABC1_dom"/>
</dbReference>
<organism evidence="4 5">
    <name type="scientific">Cyclotella cryptica</name>
    <dbReference type="NCBI Taxonomy" id="29204"/>
    <lineage>
        <taxon>Eukaryota</taxon>
        <taxon>Sar</taxon>
        <taxon>Stramenopiles</taxon>
        <taxon>Ochrophyta</taxon>
        <taxon>Bacillariophyta</taxon>
        <taxon>Coscinodiscophyceae</taxon>
        <taxon>Thalassiosirophycidae</taxon>
        <taxon>Stephanodiscales</taxon>
        <taxon>Stephanodiscaceae</taxon>
        <taxon>Cyclotella</taxon>
    </lineage>
</organism>
<comment type="caution">
    <text evidence="4">The sequence shown here is derived from an EMBL/GenBank/DDBJ whole genome shotgun (WGS) entry which is preliminary data.</text>
</comment>
<evidence type="ECO:0000256" key="1">
    <source>
        <dbReference type="ARBA" id="ARBA00009670"/>
    </source>
</evidence>
<dbReference type="InterPro" id="IPR051130">
    <property type="entry name" value="Mito_struct-func_regulator"/>
</dbReference>
<reference evidence="4 5" key="1">
    <citation type="journal article" date="2020" name="G3 (Bethesda)">
        <title>Improved Reference Genome for Cyclotella cryptica CCMP332, a Model for Cell Wall Morphogenesis, Salinity Adaptation, and Lipid Production in Diatoms (Bacillariophyta).</title>
        <authorList>
            <person name="Roberts W.R."/>
            <person name="Downey K.M."/>
            <person name="Ruck E.C."/>
            <person name="Traller J.C."/>
            <person name="Alverson A.J."/>
        </authorList>
    </citation>
    <scope>NUCLEOTIDE SEQUENCE [LARGE SCALE GENOMIC DNA]</scope>
    <source>
        <strain evidence="4 5">CCMP332</strain>
    </source>
</reference>
<evidence type="ECO:0000256" key="2">
    <source>
        <dbReference type="SAM" id="Coils"/>
    </source>
</evidence>
<comment type="similarity">
    <text evidence="1">Belongs to the protein kinase superfamily. ADCK protein kinase family.</text>
</comment>
<protein>
    <recommendedName>
        <fullName evidence="3">ABC1 atypical kinase-like domain-containing protein</fullName>
    </recommendedName>
</protein>
<dbReference type="Proteomes" id="UP001516023">
    <property type="component" value="Unassembled WGS sequence"/>
</dbReference>
<evidence type="ECO:0000259" key="3">
    <source>
        <dbReference type="Pfam" id="PF03109"/>
    </source>
</evidence>
<keyword evidence="5" id="KW-1185">Reference proteome</keyword>
<gene>
    <name evidence="4" type="ORF">HJC23_013915</name>
</gene>
<dbReference type="InterPro" id="IPR045307">
    <property type="entry name" value="ADCK1_dom"/>
</dbReference>
<dbReference type="AlphaFoldDB" id="A0ABD3QGC4"/>
<dbReference type="InterPro" id="IPR011009">
    <property type="entry name" value="Kinase-like_dom_sf"/>
</dbReference>
<keyword evidence="2" id="KW-0175">Coiled coil</keyword>
<feature type="coiled-coil region" evidence="2">
    <location>
        <begin position="95"/>
        <end position="136"/>
    </location>
</feature>
<accession>A0ABD3QGC4</accession>
<dbReference type="EMBL" id="JABMIG020000039">
    <property type="protein sequence ID" value="KAL3799460.1"/>
    <property type="molecule type" value="Genomic_DNA"/>
</dbReference>
<name>A0ABD3QGC4_9STRA</name>